<evidence type="ECO:0000313" key="1">
    <source>
        <dbReference type="EMBL" id="KXS93871.1"/>
    </source>
</evidence>
<name>A0A139GUL3_9PEZI</name>
<organism evidence="1 2">
    <name type="scientific">Pseudocercospora musae</name>
    <dbReference type="NCBI Taxonomy" id="113226"/>
    <lineage>
        <taxon>Eukaryota</taxon>
        <taxon>Fungi</taxon>
        <taxon>Dikarya</taxon>
        <taxon>Ascomycota</taxon>
        <taxon>Pezizomycotina</taxon>
        <taxon>Dothideomycetes</taxon>
        <taxon>Dothideomycetidae</taxon>
        <taxon>Mycosphaerellales</taxon>
        <taxon>Mycosphaerellaceae</taxon>
        <taxon>Pseudocercospora</taxon>
    </lineage>
</organism>
<comment type="caution">
    <text evidence="1">The sequence shown here is derived from an EMBL/GenBank/DDBJ whole genome shotgun (WGS) entry which is preliminary data.</text>
</comment>
<dbReference type="Proteomes" id="UP000073492">
    <property type="component" value="Unassembled WGS sequence"/>
</dbReference>
<gene>
    <name evidence="1" type="ORF">AC579_4607</name>
</gene>
<dbReference type="EMBL" id="LFZO01001074">
    <property type="protein sequence ID" value="KXS93871.1"/>
    <property type="molecule type" value="Genomic_DNA"/>
</dbReference>
<sequence>MSLMNCVKRACGCTNHGKDCEHINVPFVMADLTPSSLKNSGRVDLGGSEQQYTTHYTRAQLRPDINPDMPRKCQRDTRDHLRARHISLEERNFTTCERILTRAGIRHKTSQIASELPPSQALHFLPSQAQGLRLFDVRGKHQMITRRVKHDITGRRPLTWKLKWSTWGYSHALIPTAQLAA</sequence>
<accession>A0A139GUL3</accession>
<dbReference type="AlphaFoldDB" id="A0A139GUL3"/>
<reference evidence="1 2" key="1">
    <citation type="submission" date="2015-07" db="EMBL/GenBank/DDBJ databases">
        <title>Comparative genomics of the Sigatoka disease complex on banana suggests a link between parallel evolutionary changes in Pseudocercospora fijiensis and Pseudocercospora eumusae and increased virulence on the banana host.</title>
        <authorList>
            <person name="Chang T.-C."/>
            <person name="Salvucci A."/>
            <person name="Crous P.W."/>
            <person name="Stergiopoulos I."/>
        </authorList>
    </citation>
    <scope>NUCLEOTIDE SEQUENCE [LARGE SCALE GENOMIC DNA]</scope>
    <source>
        <strain evidence="1 2">CBS 116634</strain>
    </source>
</reference>
<keyword evidence="2" id="KW-1185">Reference proteome</keyword>
<protein>
    <submittedName>
        <fullName evidence="1">Uncharacterized protein</fullName>
    </submittedName>
</protein>
<evidence type="ECO:0000313" key="2">
    <source>
        <dbReference type="Proteomes" id="UP000073492"/>
    </source>
</evidence>
<proteinExistence type="predicted"/>